<keyword evidence="3" id="KW-0805">Transcription regulation</keyword>
<keyword evidence="9" id="KW-1185">Reference proteome</keyword>
<gene>
    <name evidence="8" type="ORF">GCM10009416_47680</name>
</gene>
<evidence type="ECO:0000256" key="3">
    <source>
        <dbReference type="ARBA" id="ARBA00023015"/>
    </source>
</evidence>
<evidence type="ECO:0000256" key="4">
    <source>
        <dbReference type="ARBA" id="ARBA00023125"/>
    </source>
</evidence>
<keyword evidence="5" id="KW-0804">Transcription</keyword>
<dbReference type="InterPro" id="IPR039420">
    <property type="entry name" value="WalR-like"/>
</dbReference>
<dbReference type="PANTHER" id="PTHR48111">
    <property type="entry name" value="REGULATOR OF RPOS"/>
    <property type="match status" value="1"/>
</dbReference>
<dbReference type="PROSITE" id="PS51755">
    <property type="entry name" value="OMPR_PHOB"/>
    <property type="match status" value="1"/>
</dbReference>
<dbReference type="InterPro" id="IPR016032">
    <property type="entry name" value="Sig_transdc_resp-reg_C-effctor"/>
</dbReference>
<dbReference type="Pfam" id="PF00486">
    <property type="entry name" value="Trans_reg_C"/>
    <property type="match status" value="1"/>
</dbReference>
<dbReference type="SUPFAM" id="SSF46894">
    <property type="entry name" value="C-terminal effector domain of the bipartite response regulators"/>
    <property type="match status" value="1"/>
</dbReference>
<evidence type="ECO:0000256" key="2">
    <source>
        <dbReference type="ARBA" id="ARBA00023012"/>
    </source>
</evidence>
<keyword evidence="1" id="KW-0597">Phosphoprotein</keyword>
<keyword evidence="2" id="KW-0902">Two-component regulatory system</keyword>
<evidence type="ECO:0000313" key="9">
    <source>
        <dbReference type="Proteomes" id="UP001501588"/>
    </source>
</evidence>
<dbReference type="EMBL" id="BAAAFZ010000095">
    <property type="protein sequence ID" value="GAA0604543.1"/>
    <property type="molecule type" value="Genomic_DNA"/>
</dbReference>
<dbReference type="SMART" id="SM00862">
    <property type="entry name" value="Trans_reg_C"/>
    <property type="match status" value="1"/>
</dbReference>
<feature type="domain" description="OmpR/PhoB-type" evidence="7">
    <location>
        <begin position="129"/>
        <end position="226"/>
    </location>
</feature>
<name>A0ABN1G5M3_9PROT</name>
<dbReference type="InterPro" id="IPR001867">
    <property type="entry name" value="OmpR/PhoB-type_DNA-bd"/>
</dbReference>
<dbReference type="Proteomes" id="UP001501588">
    <property type="component" value="Unassembled WGS sequence"/>
</dbReference>
<organism evidence="8 9">
    <name type="scientific">Craurococcus roseus</name>
    <dbReference type="NCBI Taxonomy" id="77585"/>
    <lineage>
        <taxon>Bacteria</taxon>
        <taxon>Pseudomonadati</taxon>
        <taxon>Pseudomonadota</taxon>
        <taxon>Alphaproteobacteria</taxon>
        <taxon>Acetobacterales</taxon>
        <taxon>Acetobacteraceae</taxon>
        <taxon>Craurococcus</taxon>
    </lineage>
</organism>
<proteinExistence type="predicted"/>
<evidence type="ECO:0000259" key="7">
    <source>
        <dbReference type="PROSITE" id="PS51755"/>
    </source>
</evidence>
<dbReference type="Gene3D" id="1.10.10.10">
    <property type="entry name" value="Winged helix-like DNA-binding domain superfamily/Winged helix DNA-binding domain"/>
    <property type="match status" value="1"/>
</dbReference>
<evidence type="ECO:0000256" key="6">
    <source>
        <dbReference type="PROSITE-ProRule" id="PRU01091"/>
    </source>
</evidence>
<evidence type="ECO:0000313" key="8">
    <source>
        <dbReference type="EMBL" id="GAA0604543.1"/>
    </source>
</evidence>
<comment type="caution">
    <text evidence="8">The sequence shown here is derived from an EMBL/GenBank/DDBJ whole genome shotgun (WGS) entry which is preliminary data.</text>
</comment>
<protein>
    <submittedName>
        <fullName evidence="8">Response regulator</fullName>
    </submittedName>
</protein>
<dbReference type="InterPro" id="IPR036388">
    <property type="entry name" value="WH-like_DNA-bd_sf"/>
</dbReference>
<evidence type="ECO:0000256" key="1">
    <source>
        <dbReference type="ARBA" id="ARBA00022553"/>
    </source>
</evidence>
<feature type="DNA-binding region" description="OmpR/PhoB-type" evidence="6">
    <location>
        <begin position="129"/>
        <end position="226"/>
    </location>
</feature>
<dbReference type="CDD" id="cd00383">
    <property type="entry name" value="trans_reg_C"/>
    <property type="match status" value="1"/>
</dbReference>
<dbReference type="PANTHER" id="PTHR48111:SF1">
    <property type="entry name" value="TWO-COMPONENT RESPONSE REGULATOR ORR33"/>
    <property type="match status" value="1"/>
</dbReference>
<sequence>MTVNCLLFGPHASLPGHLREALAAEGCAMEGVEGAGAFRAGVRSGHYALGFVHAAWPSKAEALDALRDLRRASSMPCILVDVTPLPPAERVAGLEAGADEVLDAAVPLPEALARVRAVLRRSGPATAAAAVHRPTGGRWGLSPGVRLVHGPDGVSHRLTGAEFDLLRLLIAASGRAVERDAISREAFRRPWRPEDRAVDGLVKRLRRKLGPDSILASRGVGYALTIEIHSR</sequence>
<evidence type="ECO:0000256" key="5">
    <source>
        <dbReference type="ARBA" id="ARBA00023163"/>
    </source>
</evidence>
<reference evidence="8 9" key="1">
    <citation type="journal article" date="2019" name="Int. J. Syst. Evol. Microbiol.">
        <title>The Global Catalogue of Microorganisms (GCM) 10K type strain sequencing project: providing services to taxonomists for standard genome sequencing and annotation.</title>
        <authorList>
            <consortium name="The Broad Institute Genomics Platform"/>
            <consortium name="The Broad Institute Genome Sequencing Center for Infectious Disease"/>
            <person name="Wu L."/>
            <person name="Ma J."/>
        </authorList>
    </citation>
    <scope>NUCLEOTIDE SEQUENCE [LARGE SCALE GENOMIC DNA]</scope>
    <source>
        <strain evidence="8 9">JCM 9933</strain>
    </source>
</reference>
<keyword evidence="4 6" id="KW-0238">DNA-binding</keyword>
<dbReference type="Gene3D" id="6.10.250.690">
    <property type="match status" value="1"/>
</dbReference>
<accession>A0ABN1G5M3</accession>